<keyword evidence="9" id="KW-1185">Reference proteome</keyword>
<evidence type="ECO:0000256" key="4">
    <source>
        <dbReference type="ARBA" id="ARBA00023004"/>
    </source>
</evidence>
<keyword evidence="2" id="KW-0479">Metal-binding</keyword>
<name>A0A2T7NGT4_POMCA</name>
<gene>
    <name evidence="8" type="ORF">C0Q70_18535</name>
</gene>
<evidence type="ECO:0000313" key="8">
    <source>
        <dbReference type="EMBL" id="PVD20381.1"/>
    </source>
</evidence>
<dbReference type="EMBL" id="PZQS01000012">
    <property type="protein sequence ID" value="PVD20381.1"/>
    <property type="molecule type" value="Genomic_DNA"/>
</dbReference>
<comment type="function">
    <text evidence="7">Mitochondrial ribosome (mitoribosome) assembly factor. Binds at the interface of the head and body domains of the mitochondrial small ribosomal subunit (mt-SSU), occluding the mRNA channel and preventing compaction of the head domain towards the body. Probable inactive methyltransferase: retains the characteristic folding and ability to bind S-adenosyl-L-methionine, but it probably lost its methyltransferase activity.</text>
</comment>
<dbReference type="AlphaFoldDB" id="A0A2T7NGT4"/>
<evidence type="ECO:0008006" key="10">
    <source>
        <dbReference type="Google" id="ProtNLM"/>
    </source>
</evidence>
<evidence type="ECO:0000256" key="1">
    <source>
        <dbReference type="ARBA" id="ARBA00004173"/>
    </source>
</evidence>
<organism evidence="8 9">
    <name type="scientific">Pomacea canaliculata</name>
    <name type="common">Golden apple snail</name>
    <dbReference type="NCBI Taxonomy" id="400727"/>
    <lineage>
        <taxon>Eukaryota</taxon>
        <taxon>Metazoa</taxon>
        <taxon>Spiralia</taxon>
        <taxon>Lophotrochozoa</taxon>
        <taxon>Mollusca</taxon>
        <taxon>Gastropoda</taxon>
        <taxon>Caenogastropoda</taxon>
        <taxon>Architaenioglossa</taxon>
        <taxon>Ampullarioidea</taxon>
        <taxon>Ampullariidae</taxon>
        <taxon>Pomacea</taxon>
    </lineage>
</organism>
<evidence type="ECO:0000256" key="2">
    <source>
        <dbReference type="ARBA" id="ARBA00022723"/>
    </source>
</evidence>
<accession>A0A2T7NGT4</accession>
<comment type="subcellular location">
    <subcellularLocation>
        <location evidence="1">Mitochondrion</location>
    </subcellularLocation>
</comment>
<keyword evidence="4" id="KW-0408">Iron</keyword>
<keyword evidence="3" id="KW-0809">Transit peptide</keyword>
<dbReference type="OMA" id="PRKHPGI"/>
<sequence length="490" mass="55901">MAASFRSSVSVDVIRKQCRSWTVHCRKINQSVLEKKHEVTTTTEEKSGKQDKKLQIQLDHWVSQGLADDSLNHKKHPGRIVLPTVTVPKRLAEAASVLIEKYPIKNISHSAGKLANYLWSRHAPLSDAEINKLAQQMEQEIIAERSKKGKEIPVQKDEILQKLRRKTYHWKPVMYDAYKSLLHLTARMASDYAVILQCFNEISSRVPDFVPRSIYNLGSGLGSVIWAGNVTWGERVFEYYCVDKSQDMNTMARLLLQDGECQKQMHIPGVTFRQFPPSAFANKFTMVVSAYTLLEHAGKEERLQTIEALWHMTEDFLVLVENGTAAGFSLIYEARNHLLQMADSANSEHLQGYVFAPCPHDQACPRITNKNIPCFFKTDFTHLKENVAQSNKDFVRYSYVILRKGRRPEGEEWPRVVQDVVMPSKHSHCHLCCADGSAQHVIITQTRHGKDLYKCTRYTVWGDRLPVKISAGLSQNEDHTMADKSGKYNS</sequence>
<keyword evidence="5" id="KW-0411">Iron-sulfur</keyword>
<evidence type="ECO:0000313" key="9">
    <source>
        <dbReference type="Proteomes" id="UP000245119"/>
    </source>
</evidence>
<dbReference type="PANTHER" id="PTHR13184:SF5">
    <property type="entry name" value="METHYLTRANSFERASE-LIKE PROTEIN 17, MITOCHONDRIAL"/>
    <property type="match status" value="1"/>
</dbReference>
<dbReference type="STRING" id="400727.A0A2T7NGT4"/>
<dbReference type="PANTHER" id="PTHR13184">
    <property type="entry name" value="37S RIBOSOMAL PROTEIN S22"/>
    <property type="match status" value="1"/>
</dbReference>
<dbReference type="InterPro" id="IPR015324">
    <property type="entry name" value="Ribosomal_Rsm22-like"/>
</dbReference>
<proteinExistence type="predicted"/>
<dbReference type="Proteomes" id="UP000245119">
    <property type="component" value="Linkage Group LG12"/>
</dbReference>
<dbReference type="Pfam" id="PF09243">
    <property type="entry name" value="Rsm22"/>
    <property type="match status" value="1"/>
</dbReference>
<comment type="caution">
    <text evidence="8">The sequence shown here is derived from an EMBL/GenBank/DDBJ whole genome shotgun (WGS) entry which is preliminary data.</text>
</comment>
<dbReference type="GO" id="GO:0005763">
    <property type="term" value="C:mitochondrial small ribosomal subunit"/>
    <property type="evidence" value="ECO:0007669"/>
    <property type="project" value="TreeGrafter"/>
</dbReference>
<dbReference type="GO" id="GO:0046872">
    <property type="term" value="F:metal ion binding"/>
    <property type="evidence" value="ECO:0007669"/>
    <property type="project" value="UniProtKB-KW"/>
</dbReference>
<keyword evidence="6" id="KW-0496">Mitochondrion</keyword>
<dbReference type="GO" id="GO:0051536">
    <property type="term" value="F:iron-sulfur cluster binding"/>
    <property type="evidence" value="ECO:0007669"/>
    <property type="project" value="UniProtKB-KW"/>
</dbReference>
<evidence type="ECO:0000256" key="7">
    <source>
        <dbReference type="ARBA" id="ARBA00045681"/>
    </source>
</evidence>
<evidence type="ECO:0000256" key="6">
    <source>
        <dbReference type="ARBA" id="ARBA00023128"/>
    </source>
</evidence>
<dbReference type="GO" id="GO:0006412">
    <property type="term" value="P:translation"/>
    <property type="evidence" value="ECO:0007669"/>
    <property type="project" value="InterPro"/>
</dbReference>
<reference evidence="8 9" key="1">
    <citation type="submission" date="2018-04" db="EMBL/GenBank/DDBJ databases">
        <title>The genome of golden apple snail Pomacea canaliculata provides insight into stress tolerance and invasive adaptation.</title>
        <authorList>
            <person name="Liu C."/>
            <person name="Liu B."/>
            <person name="Ren Y."/>
            <person name="Zhang Y."/>
            <person name="Wang H."/>
            <person name="Li S."/>
            <person name="Jiang F."/>
            <person name="Yin L."/>
            <person name="Zhang G."/>
            <person name="Qian W."/>
            <person name="Fan W."/>
        </authorList>
    </citation>
    <scope>NUCLEOTIDE SEQUENCE [LARGE SCALE GENOMIC DNA]</scope>
    <source>
        <strain evidence="8">SZHN2017</strain>
        <tissue evidence="8">Muscle</tissue>
    </source>
</reference>
<dbReference type="OrthoDB" id="421327at2759"/>
<evidence type="ECO:0000256" key="5">
    <source>
        <dbReference type="ARBA" id="ARBA00023014"/>
    </source>
</evidence>
<protein>
    <recommendedName>
        <fullName evidence="10">Methyltransferase-like protein 17, mitochondrial</fullName>
    </recommendedName>
</protein>
<dbReference type="GO" id="GO:0008168">
    <property type="term" value="F:methyltransferase activity"/>
    <property type="evidence" value="ECO:0007669"/>
    <property type="project" value="InterPro"/>
</dbReference>
<dbReference type="GO" id="GO:0003735">
    <property type="term" value="F:structural constituent of ribosome"/>
    <property type="evidence" value="ECO:0007669"/>
    <property type="project" value="TreeGrafter"/>
</dbReference>
<evidence type="ECO:0000256" key="3">
    <source>
        <dbReference type="ARBA" id="ARBA00022946"/>
    </source>
</evidence>
<dbReference type="InterPro" id="IPR052571">
    <property type="entry name" value="Mt_RNA_Methyltransferase"/>
</dbReference>